<feature type="chain" id="PRO_5043352190" description="Lipoprotein" evidence="1">
    <location>
        <begin position="19"/>
        <end position="146"/>
    </location>
</feature>
<dbReference type="EMBL" id="JACYTR010000119">
    <property type="protein sequence ID" value="MBD8528296.1"/>
    <property type="molecule type" value="Genomic_DNA"/>
</dbReference>
<reference evidence="2 3" key="1">
    <citation type="submission" date="2020-09" db="EMBL/GenBank/DDBJ databases">
        <title>Pseudoxanthomonas sp. CAU 1598 isolated from sand of Yaerae Beach.</title>
        <authorList>
            <person name="Kim W."/>
        </authorList>
    </citation>
    <scope>NUCLEOTIDE SEQUENCE [LARGE SCALE GENOMIC DNA]</scope>
    <source>
        <strain evidence="2 3">CAU 1598</strain>
    </source>
</reference>
<accession>A0AAW3ZWA3</accession>
<dbReference type="PROSITE" id="PS51257">
    <property type="entry name" value="PROKAR_LIPOPROTEIN"/>
    <property type="match status" value="1"/>
</dbReference>
<evidence type="ECO:0000313" key="3">
    <source>
        <dbReference type="Proteomes" id="UP000613768"/>
    </source>
</evidence>
<dbReference type="AlphaFoldDB" id="A0AAW3ZWA3"/>
<gene>
    <name evidence="2" type="ORF">IFO71_21330</name>
</gene>
<dbReference type="RefSeq" id="WP_192031713.1">
    <property type="nucleotide sequence ID" value="NZ_JACYTR010000119.1"/>
</dbReference>
<name>A0AAW3ZWA3_9GAMM</name>
<keyword evidence="1" id="KW-0732">Signal</keyword>
<evidence type="ECO:0000313" key="2">
    <source>
        <dbReference type="EMBL" id="MBD8528296.1"/>
    </source>
</evidence>
<dbReference type="Proteomes" id="UP000613768">
    <property type="component" value="Unassembled WGS sequence"/>
</dbReference>
<keyword evidence="3" id="KW-1185">Reference proteome</keyword>
<organism evidence="2 3">
    <name type="scientific">Pseudomarimonas arenosa</name>
    <dbReference type="NCBI Taxonomy" id="2774145"/>
    <lineage>
        <taxon>Bacteria</taxon>
        <taxon>Pseudomonadati</taxon>
        <taxon>Pseudomonadota</taxon>
        <taxon>Gammaproteobacteria</taxon>
        <taxon>Lysobacterales</taxon>
        <taxon>Lysobacteraceae</taxon>
        <taxon>Pseudomarimonas</taxon>
    </lineage>
</organism>
<evidence type="ECO:0008006" key="4">
    <source>
        <dbReference type="Google" id="ProtNLM"/>
    </source>
</evidence>
<comment type="caution">
    <text evidence="2">The sequence shown here is derived from an EMBL/GenBank/DDBJ whole genome shotgun (WGS) entry which is preliminary data.</text>
</comment>
<feature type="signal peptide" evidence="1">
    <location>
        <begin position="1"/>
        <end position="18"/>
    </location>
</feature>
<sequence length="146" mass="15882">MTRLLFLVCLLACSGAFACIGKISPRAEDLDTYESVFVAQVVGIRLSGYIEAREERGPDFWTDTTLPYDLEVLLLRSIKGEAEAKQHLEVGGCGVQIPRAGESGIFAVTESGKVIALYESERGYDGALVDIASCAAGRCRHIERPR</sequence>
<protein>
    <recommendedName>
        <fullName evidence="4">Lipoprotein</fullName>
    </recommendedName>
</protein>
<evidence type="ECO:0000256" key="1">
    <source>
        <dbReference type="SAM" id="SignalP"/>
    </source>
</evidence>
<proteinExistence type="predicted"/>